<gene>
    <name evidence="1" type="ORF">AAE02nite_02610</name>
</gene>
<name>A0A512ASQ0_9BACT</name>
<accession>A0A512ASQ0</accession>
<dbReference type="AlphaFoldDB" id="A0A512ASQ0"/>
<protein>
    <submittedName>
        <fullName evidence="1">Uncharacterized protein</fullName>
    </submittedName>
</protein>
<sequence length="79" mass="8705">MRRYNQGQVVLEIDGFPSQNTRYNRAYVLVLPTTQIIGPDGKSISLSELQQGQNVAVLLRSGGKGNLVGMGVARKMWVE</sequence>
<proteinExistence type="predicted"/>
<dbReference type="Proteomes" id="UP000321532">
    <property type="component" value="Unassembled WGS sequence"/>
</dbReference>
<keyword evidence="2" id="KW-1185">Reference proteome</keyword>
<evidence type="ECO:0000313" key="1">
    <source>
        <dbReference type="EMBL" id="GEO02597.1"/>
    </source>
</evidence>
<evidence type="ECO:0000313" key="2">
    <source>
        <dbReference type="Proteomes" id="UP000321532"/>
    </source>
</evidence>
<comment type="caution">
    <text evidence="1">The sequence shown here is derived from an EMBL/GenBank/DDBJ whole genome shotgun (WGS) entry which is preliminary data.</text>
</comment>
<reference evidence="1 2" key="1">
    <citation type="submission" date="2019-07" db="EMBL/GenBank/DDBJ databases">
        <title>Whole genome shotgun sequence of Adhaeribacter aerolatus NBRC 106133.</title>
        <authorList>
            <person name="Hosoyama A."/>
            <person name="Uohara A."/>
            <person name="Ohji S."/>
            <person name="Ichikawa N."/>
        </authorList>
    </citation>
    <scope>NUCLEOTIDE SEQUENCE [LARGE SCALE GENOMIC DNA]</scope>
    <source>
        <strain evidence="1 2">NBRC 106133</strain>
    </source>
</reference>
<organism evidence="1 2">
    <name type="scientific">Adhaeribacter aerolatus</name>
    <dbReference type="NCBI Taxonomy" id="670289"/>
    <lineage>
        <taxon>Bacteria</taxon>
        <taxon>Pseudomonadati</taxon>
        <taxon>Bacteroidota</taxon>
        <taxon>Cytophagia</taxon>
        <taxon>Cytophagales</taxon>
        <taxon>Hymenobacteraceae</taxon>
        <taxon>Adhaeribacter</taxon>
    </lineage>
</organism>
<dbReference type="EMBL" id="BJYS01000001">
    <property type="protein sequence ID" value="GEO02597.1"/>
    <property type="molecule type" value="Genomic_DNA"/>
</dbReference>